<reference evidence="1 2" key="1">
    <citation type="submission" date="2015-10" db="EMBL/GenBank/DDBJ databases">
        <title>Metagenome-Assembled Genomes uncover a global brackish microbiome.</title>
        <authorList>
            <person name="Hugerth L.W."/>
            <person name="Larsson J."/>
            <person name="Alneberg J."/>
            <person name="Lindh M.V."/>
            <person name="Legrand C."/>
            <person name="Pinhassi J."/>
            <person name="Andersson A.F."/>
        </authorList>
    </citation>
    <scope>NUCLEOTIDE SEQUENCE [LARGE SCALE GENOMIC DNA]</scope>
    <source>
        <strain evidence="1">BACL4 MAG-120507-bin80</strain>
    </source>
</reference>
<name>A0A0R2S7N8_9GAMM</name>
<proteinExistence type="predicted"/>
<gene>
    <name evidence="1" type="ORF">ABR69_02570</name>
</gene>
<accession>A0A0R2S7N8</accession>
<evidence type="ECO:0000313" key="2">
    <source>
        <dbReference type="Proteomes" id="UP000051934"/>
    </source>
</evidence>
<dbReference type="InterPro" id="IPR034756">
    <property type="entry name" value="T2SSM_b"/>
</dbReference>
<dbReference type="AlphaFoldDB" id="A0A0R2S7N8"/>
<organism evidence="1 2">
    <name type="scientific">OM182 bacterium BACL3 MAG-120507-bin80</name>
    <dbReference type="NCBI Taxonomy" id="1655577"/>
    <lineage>
        <taxon>Bacteria</taxon>
        <taxon>Pseudomonadati</taxon>
        <taxon>Pseudomonadota</taxon>
        <taxon>Gammaproteobacteria</taxon>
        <taxon>OMG group</taxon>
        <taxon>OM182 clade</taxon>
    </lineage>
</organism>
<sequence>MKNVNGLTLQTLSTRERIILLLAAAVAVVFFVTRGAPIVTTVYSERAGSIESVKLDIERELRLQDSAALWSSRRDETERALASAEAGLFTGSTNAIVEASIQQILSQHAAKAGIEVISTRLADTIEQGGWTQVSQEMSFRTNDAAATVEFLSQIDNSIPRLEVAEFSLDRSRNQFTGAITVVGFARNSRAESAKLGRSR</sequence>
<comment type="caution">
    <text evidence="1">The sequence shown here is derived from an EMBL/GenBank/DDBJ whole genome shotgun (WGS) entry which is preliminary data.</text>
</comment>
<dbReference type="Pfam" id="PF10741">
    <property type="entry name" value="T2SSM_b"/>
    <property type="match status" value="1"/>
</dbReference>
<dbReference type="EMBL" id="LIBB01000287">
    <property type="protein sequence ID" value="KRO70862.1"/>
    <property type="molecule type" value="Genomic_DNA"/>
</dbReference>
<protein>
    <submittedName>
        <fullName evidence="1">Uncharacterized protein</fullName>
    </submittedName>
</protein>
<evidence type="ECO:0000313" key="1">
    <source>
        <dbReference type="EMBL" id="KRO70862.1"/>
    </source>
</evidence>
<dbReference type="Proteomes" id="UP000051934">
    <property type="component" value="Unassembled WGS sequence"/>
</dbReference>